<dbReference type="SMART" id="SM00320">
    <property type="entry name" value="WD40"/>
    <property type="match status" value="4"/>
</dbReference>
<feature type="compositionally biased region" description="Basic and acidic residues" evidence="4">
    <location>
        <begin position="596"/>
        <end position="606"/>
    </location>
</feature>
<feature type="domain" description="Orc1-like AAA ATPase" evidence="6">
    <location>
        <begin position="599"/>
        <end position="752"/>
    </location>
</feature>
<dbReference type="PROSITE" id="PS50082">
    <property type="entry name" value="WD_REPEATS_2"/>
    <property type="match status" value="1"/>
</dbReference>
<dbReference type="InterPro" id="IPR027417">
    <property type="entry name" value="P-loop_NTPase"/>
</dbReference>
<feature type="domain" description="NWD1/2-like winged helix-turn-helix" evidence="7">
    <location>
        <begin position="850"/>
        <end position="967"/>
    </location>
</feature>
<dbReference type="Pfam" id="PF00400">
    <property type="entry name" value="WD40"/>
    <property type="match status" value="1"/>
</dbReference>
<protein>
    <submittedName>
        <fullName evidence="9">WD_REPEATS_REGION domain-containing protein</fullName>
    </submittedName>
</protein>
<dbReference type="InterPro" id="IPR057588">
    <property type="entry name" value="NWD1/2-like_WH"/>
</dbReference>
<organism evidence="8 9">
    <name type="scientific">Macrostomum lignano</name>
    <dbReference type="NCBI Taxonomy" id="282301"/>
    <lineage>
        <taxon>Eukaryota</taxon>
        <taxon>Metazoa</taxon>
        <taxon>Spiralia</taxon>
        <taxon>Lophotrochozoa</taxon>
        <taxon>Platyhelminthes</taxon>
        <taxon>Rhabditophora</taxon>
        <taxon>Macrostomorpha</taxon>
        <taxon>Macrostomida</taxon>
        <taxon>Macrostomidae</taxon>
        <taxon>Macrostomum</taxon>
    </lineage>
</organism>
<dbReference type="SUPFAM" id="SSF50998">
    <property type="entry name" value="Quinoprotein alcohol dehydrogenase-like"/>
    <property type="match status" value="1"/>
</dbReference>
<dbReference type="InterPro" id="IPR052752">
    <property type="entry name" value="NACHT-WD_repeat"/>
</dbReference>
<dbReference type="Pfam" id="PF13191">
    <property type="entry name" value="AAA_16"/>
    <property type="match status" value="1"/>
</dbReference>
<feature type="region of interest" description="Disordered" evidence="4">
    <location>
        <begin position="549"/>
        <end position="579"/>
    </location>
</feature>
<dbReference type="Pfam" id="PF25469">
    <property type="entry name" value="WHD_NWD1"/>
    <property type="match status" value="1"/>
</dbReference>
<feature type="chain" id="PRO_5009320544" evidence="5">
    <location>
        <begin position="18"/>
        <end position="1990"/>
    </location>
</feature>
<dbReference type="PANTHER" id="PTHR19871">
    <property type="entry name" value="BETA TRANSDUCIN-RELATED PROTEIN"/>
    <property type="match status" value="1"/>
</dbReference>
<reference evidence="9" key="1">
    <citation type="submission" date="2016-11" db="UniProtKB">
        <authorList>
            <consortium name="WormBaseParasite"/>
        </authorList>
    </citation>
    <scope>IDENTIFICATION</scope>
</reference>
<keyword evidence="5" id="KW-0732">Signal</keyword>
<feature type="signal peptide" evidence="5">
    <location>
        <begin position="1"/>
        <end position="17"/>
    </location>
</feature>
<evidence type="ECO:0000259" key="7">
    <source>
        <dbReference type="Pfam" id="PF25469"/>
    </source>
</evidence>
<dbReference type="InterPro" id="IPR011047">
    <property type="entry name" value="Quinoprotein_ADH-like_sf"/>
</dbReference>
<dbReference type="Gene3D" id="3.40.50.300">
    <property type="entry name" value="P-loop containing nucleotide triphosphate hydrolases"/>
    <property type="match status" value="1"/>
</dbReference>
<dbReference type="WBParaSite" id="maker-uti_cns_0008901-snap-gene-0.2-mRNA-1">
    <property type="protein sequence ID" value="maker-uti_cns_0008901-snap-gene-0.2-mRNA-1"/>
    <property type="gene ID" value="maker-uti_cns_0008901-snap-gene-0.2"/>
</dbReference>
<evidence type="ECO:0000256" key="2">
    <source>
        <dbReference type="ARBA" id="ARBA00022737"/>
    </source>
</evidence>
<dbReference type="SUPFAM" id="SSF52540">
    <property type="entry name" value="P-loop containing nucleoside triphosphate hydrolases"/>
    <property type="match status" value="1"/>
</dbReference>
<dbReference type="InterPro" id="IPR015943">
    <property type="entry name" value="WD40/YVTN_repeat-like_dom_sf"/>
</dbReference>
<evidence type="ECO:0000256" key="5">
    <source>
        <dbReference type="SAM" id="SignalP"/>
    </source>
</evidence>
<dbReference type="InterPro" id="IPR041664">
    <property type="entry name" value="AAA_16"/>
</dbReference>
<dbReference type="Gene3D" id="2.130.10.10">
    <property type="entry name" value="YVTN repeat-like/Quinoprotein amine dehydrogenase"/>
    <property type="match status" value="2"/>
</dbReference>
<keyword evidence="2" id="KW-0677">Repeat</keyword>
<dbReference type="InterPro" id="IPR001680">
    <property type="entry name" value="WD40_rpt"/>
</dbReference>
<sequence>MQLILLKGVCLFSISLSSNSPSSSMHWNFSLSRPTLANTASLSVPTKISLDLESAGHSMSEIMAITGQKSESTVRRYLAVKRDKSLQQCSDAVSRALNMGQSAATHGQVTMPADISIQSSIVQEAKSLEAAHIVLHLPGGGVRYSTSGPATCPEPSTSSRCFTACLDRALPADCLRLASRSSAMYSKFGVKEPESAEAKFKQVLEGCLRELPDQEKTIVRVFLSSTFTDTGEERNALFRDAIPKLRVYCRERRLDFQVADMRWGVRDDAALEHKTTDLCIREVLKCRQVSLGPCFANSISSLTKLNALNWMINPFIVGSNLTQTRDLHVTLLLPITAVLVNYDNRDDERLRREDEKKWQLENASITEFLRSCAKSCVSKATMTEADAFKYLASVTEQEIQAGLLDAEARVDADSRCLCIVREFDEINIGDRIASRFIDIEDGEVASEPQALLQRLKSTKIPAVLSESQMLKYLGLKWTDKGVDSGLLSHTHYLKNLCRDFVNLVRQQYGVAELYTEVLHHLHLAVSKLETFAGRSADLERVRLALMSERRSQGDATAAKTQKDEDKEESPSQQHQKMGEALQEQMGVSFAMDDTEERERERQRKLTESPLSQPGDLISRPVILHGPSGSGKTSLAAAVASTADAWFPTVPVKVLRFLGTSAQSLTIKRLLASMCHQICLLYSLHELDVHTDPELSTDYHFLVKHFKALLYRASAAATDGRALLLVLDSVDQLETSDGAHSLSFLPSELPANVKLVVTFASDRCLGVCLSSARGRFPNDCLVQLDPMVPADSQALVESLLKAAGRSLTGKQRQVLLQSVSKTGQPLFSKLLVDQALKWRSFTEVGNDSLPTTLDQAIDQVLTGLEKSHGQMLVSRAFAYLALSRSGLTEQELEDVLSLDDEVLQDTYLHQLPPDPKMVRLPPLLWTRIRDDCGEYLVTRQGFGGSRVVAWYHRQFAEAAERRYCSDSQLNEKLHSCLADYFSGRWYGQTKTAGAVQAQESFVRRLRQRRSCAATSTDFLNLRQLDELPHHLMLGGRVAEFVDRYACNVDWLIGVAEALGLSRLLSDLELAIEKTSINEADNKSKRACEDLLATLELLHSCLISSPRSLTAQLVGQWAGCSSVPVHFKTLCKRAVELAEGQQAPCLLPLSQCVPQPGGELVARREVVCGYPGGRFNDSPFARSLDYQSLFVTQFKHGGTSQLQMLDTRLRMTDSFDLPFDIHQVKQQNAADQRYVILSVTFNRDKSYEQAKGMDAVFDTVSKSLVFGSPQQCWRLCFTHSGRSLLCLDLTNPKASKLQLFDFPLESLSSSDAPKVRVVYSLDSEDVLLHAFTSVCGRYVVGISSLLEYLVWPVESEKLSYRIRSFIGEEYSDKDKFTASLVRDQLEFLATWNQLLVPVGPHTFVTSEFPSLSTSHLDKTGECDLALIDVSKGEAQRLPNGYVKYKLSLLCPSPDARFLLAAYNQHIIINGNSQWPILVYDMARRRVVSRIPASRHAVTGMAWLSIEQGLVCHCLNHDRHLTVSTFRPATLQASKYLDEAETLCSIGGHESELLLCWSWRGYLLTVAKDNICCVWDRQKLIDRAVSHRRSTNPEVMRELQELKAQTGYEKNPESEKTVGLHLSVQYNLLACIRSSGWVLFHDLGSGNLKPKQSRKYESPICLTESNESWLVVAEKHGVLHCILLKKCAELHTLSIEGGEPSCLALSNNILVAGKAGMECYGYVFDLSTGERMHKMPGLYGFNQVGLTPNGKKCIGTFFDFPIAYSLETGDSGPLNPNQMDTMMAGCSAIAVSDDSRLAAAASTDGSVKLIEADSGKYLKKFQLRSSCICMKFFPSNGRTLVTAGFRSLLFWSVEGGSLERCVRRHKSFVLKLQFTPDYQRMVTVGMDHCLIVWETARWTVLSAFESLHGINCLAFTPDLNYLAIDCGPVAAYAGLKLTKRPTAATTGATSVAQPVATAAATSVETGSENDGVAFNEITGTFSVNPKSATCVVM</sequence>
<accession>A0A1I8HZ10</accession>
<keyword evidence="1 3" id="KW-0853">WD repeat</keyword>
<evidence type="ECO:0000256" key="3">
    <source>
        <dbReference type="PROSITE-ProRule" id="PRU00221"/>
    </source>
</evidence>
<dbReference type="PANTHER" id="PTHR19871:SF14">
    <property type="entry name" value="DUF4062 DOMAIN-CONTAINING PROTEIN"/>
    <property type="match status" value="1"/>
</dbReference>
<evidence type="ECO:0000313" key="8">
    <source>
        <dbReference type="Proteomes" id="UP000095280"/>
    </source>
</evidence>
<proteinExistence type="predicted"/>
<evidence type="ECO:0000256" key="1">
    <source>
        <dbReference type="ARBA" id="ARBA00022574"/>
    </source>
</evidence>
<keyword evidence="8" id="KW-1185">Reference proteome</keyword>
<name>A0A1I8HZ10_9PLAT</name>
<feature type="repeat" description="WD" evidence="3">
    <location>
        <begin position="1859"/>
        <end position="1891"/>
    </location>
</feature>
<feature type="region of interest" description="Disordered" evidence="4">
    <location>
        <begin position="592"/>
        <end position="622"/>
    </location>
</feature>
<evidence type="ECO:0000259" key="6">
    <source>
        <dbReference type="Pfam" id="PF13191"/>
    </source>
</evidence>
<dbReference type="SUPFAM" id="SSF69322">
    <property type="entry name" value="Tricorn protease domain 2"/>
    <property type="match status" value="1"/>
</dbReference>
<dbReference type="Proteomes" id="UP000095280">
    <property type="component" value="Unplaced"/>
</dbReference>
<evidence type="ECO:0000313" key="9">
    <source>
        <dbReference type="WBParaSite" id="maker-uti_cns_0008901-snap-gene-0.2-mRNA-1"/>
    </source>
</evidence>
<evidence type="ECO:0000256" key="4">
    <source>
        <dbReference type="SAM" id="MobiDB-lite"/>
    </source>
</evidence>